<comment type="caution">
    <text evidence="3">The sequence shown here is derived from an EMBL/GenBank/DDBJ whole genome shotgun (WGS) entry which is preliminary data.</text>
</comment>
<feature type="coiled-coil region" evidence="1">
    <location>
        <begin position="14"/>
        <end position="41"/>
    </location>
</feature>
<proteinExistence type="predicted"/>
<keyword evidence="4" id="KW-1185">Reference proteome</keyword>
<feature type="region of interest" description="Disordered" evidence="2">
    <location>
        <begin position="43"/>
        <end position="84"/>
    </location>
</feature>
<evidence type="ECO:0000256" key="2">
    <source>
        <dbReference type="SAM" id="MobiDB-lite"/>
    </source>
</evidence>
<feature type="compositionally biased region" description="Basic residues" evidence="2">
    <location>
        <begin position="72"/>
        <end position="84"/>
    </location>
</feature>
<reference evidence="3 4" key="1">
    <citation type="submission" date="2023-05" db="EMBL/GenBank/DDBJ databases">
        <title>Streptantibioticus silvisoli sp. nov., acidotolerant actinomycetes 1 from pine litter.</title>
        <authorList>
            <person name="Swiecimska M."/>
            <person name="Golinska P."/>
            <person name="Sangal V."/>
            <person name="Wachnowicz B."/>
            <person name="Goodfellow M."/>
        </authorList>
    </citation>
    <scope>NUCLEOTIDE SEQUENCE [LARGE SCALE GENOMIC DNA]</scope>
    <source>
        <strain evidence="3 4">DSM 42109</strain>
    </source>
</reference>
<keyword evidence="1" id="KW-0175">Coiled coil</keyword>
<dbReference type="Proteomes" id="UP001214441">
    <property type="component" value="Unassembled WGS sequence"/>
</dbReference>
<evidence type="ECO:0000313" key="4">
    <source>
        <dbReference type="Proteomes" id="UP001214441"/>
    </source>
</evidence>
<protein>
    <submittedName>
        <fullName evidence="3">Uncharacterized protein</fullName>
    </submittedName>
</protein>
<evidence type="ECO:0000256" key="1">
    <source>
        <dbReference type="SAM" id="Coils"/>
    </source>
</evidence>
<evidence type="ECO:0000313" key="3">
    <source>
        <dbReference type="EMBL" id="MDJ1134194.1"/>
    </source>
</evidence>
<gene>
    <name evidence="3" type="ORF">NMN56_019955</name>
</gene>
<name>A0ABT6ZYP5_9ACTN</name>
<accession>A0ABT6ZYP5</accession>
<organism evidence="3 4">
    <name type="scientific">Streptomyces iconiensis</name>
    <dbReference type="NCBI Taxonomy" id="1384038"/>
    <lineage>
        <taxon>Bacteria</taxon>
        <taxon>Bacillati</taxon>
        <taxon>Actinomycetota</taxon>
        <taxon>Actinomycetes</taxon>
        <taxon>Kitasatosporales</taxon>
        <taxon>Streptomycetaceae</taxon>
        <taxon>Streptomyces</taxon>
    </lineage>
</organism>
<sequence>MLDPEPPERITVRRAELDELEEQLAERLTEARAERDELAVSERVLGRMTGQRSENRSDMVNGRCGNRPAATARRRPLCRAKVRT</sequence>
<dbReference type="RefSeq" id="WP_274045920.1">
    <property type="nucleotide sequence ID" value="NZ_JANCPR020000019.1"/>
</dbReference>
<dbReference type="EMBL" id="JANCPR020000019">
    <property type="protein sequence ID" value="MDJ1134194.1"/>
    <property type="molecule type" value="Genomic_DNA"/>
</dbReference>